<evidence type="ECO:0000313" key="4">
    <source>
        <dbReference type="Proteomes" id="UP000541558"/>
    </source>
</evidence>
<dbReference type="PANTHER" id="PTHR11559">
    <property type="entry name" value="CARBOXYLESTERASE"/>
    <property type="match status" value="1"/>
</dbReference>
<keyword evidence="1" id="KW-0732">Signal</keyword>
<organism evidence="3 4">
    <name type="scientific">Ephemerocybe angulata</name>
    <dbReference type="NCBI Taxonomy" id="980116"/>
    <lineage>
        <taxon>Eukaryota</taxon>
        <taxon>Fungi</taxon>
        <taxon>Dikarya</taxon>
        <taxon>Basidiomycota</taxon>
        <taxon>Agaricomycotina</taxon>
        <taxon>Agaricomycetes</taxon>
        <taxon>Agaricomycetidae</taxon>
        <taxon>Agaricales</taxon>
        <taxon>Agaricineae</taxon>
        <taxon>Psathyrellaceae</taxon>
        <taxon>Ephemerocybe</taxon>
    </lineage>
</organism>
<reference evidence="3 4" key="1">
    <citation type="journal article" date="2020" name="ISME J.">
        <title>Uncovering the hidden diversity of litter-decomposition mechanisms in mushroom-forming fungi.</title>
        <authorList>
            <person name="Floudas D."/>
            <person name="Bentzer J."/>
            <person name="Ahren D."/>
            <person name="Johansson T."/>
            <person name="Persson P."/>
            <person name="Tunlid A."/>
        </authorList>
    </citation>
    <scope>NUCLEOTIDE SEQUENCE [LARGE SCALE GENOMIC DNA]</scope>
    <source>
        <strain evidence="3 4">CBS 175.51</strain>
    </source>
</reference>
<evidence type="ECO:0000259" key="2">
    <source>
        <dbReference type="Pfam" id="PF00135"/>
    </source>
</evidence>
<proteinExistence type="predicted"/>
<accession>A0A8H5FLF9</accession>
<comment type="caution">
    <text evidence="3">The sequence shown here is derived from an EMBL/GenBank/DDBJ whole genome shotgun (WGS) entry which is preliminary data.</text>
</comment>
<keyword evidence="4" id="KW-1185">Reference proteome</keyword>
<feature type="domain" description="Carboxylesterase type B" evidence="2">
    <location>
        <begin position="21"/>
        <end position="98"/>
    </location>
</feature>
<gene>
    <name evidence="3" type="ORF">D9611_007310</name>
</gene>
<dbReference type="Pfam" id="PF00135">
    <property type="entry name" value="COesterase"/>
    <property type="match status" value="1"/>
</dbReference>
<evidence type="ECO:0000313" key="3">
    <source>
        <dbReference type="EMBL" id="KAF5340693.1"/>
    </source>
</evidence>
<dbReference type="SUPFAM" id="SSF53474">
    <property type="entry name" value="alpha/beta-Hydrolases"/>
    <property type="match status" value="1"/>
</dbReference>
<dbReference type="OrthoDB" id="408631at2759"/>
<feature type="signal peptide" evidence="1">
    <location>
        <begin position="1"/>
        <end position="18"/>
    </location>
</feature>
<evidence type="ECO:0000256" key="1">
    <source>
        <dbReference type="SAM" id="SignalP"/>
    </source>
</evidence>
<dbReference type="InterPro" id="IPR050309">
    <property type="entry name" value="Type-B_Carboxylest/Lipase"/>
</dbReference>
<dbReference type="Gene3D" id="3.40.50.1820">
    <property type="entry name" value="alpha/beta hydrolase"/>
    <property type="match status" value="1"/>
</dbReference>
<name>A0A8H5FLF9_9AGAR</name>
<feature type="chain" id="PRO_5034401178" description="Carboxylesterase type B domain-containing protein" evidence="1">
    <location>
        <begin position="19"/>
        <end position="131"/>
    </location>
</feature>
<sequence>MLKCLFGVILALLLSVNALPQVKLGKATLIGRDVSGTVEFFGGVPFAEPPLGPLRFEPPVLRTHLPPGTRNASSYGKACVPSVVIGEPPAFSEDCLFIKMPPTRSLELVVNGGHNDGSRGIKLTGGRDLVE</sequence>
<dbReference type="EMBL" id="JAACJK010000003">
    <property type="protein sequence ID" value="KAF5340693.1"/>
    <property type="molecule type" value="Genomic_DNA"/>
</dbReference>
<dbReference type="Proteomes" id="UP000541558">
    <property type="component" value="Unassembled WGS sequence"/>
</dbReference>
<dbReference type="InterPro" id="IPR029058">
    <property type="entry name" value="AB_hydrolase_fold"/>
</dbReference>
<dbReference type="InterPro" id="IPR002018">
    <property type="entry name" value="CarbesteraseB"/>
</dbReference>
<protein>
    <recommendedName>
        <fullName evidence="2">Carboxylesterase type B domain-containing protein</fullName>
    </recommendedName>
</protein>
<dbReference type="AlphaFoldDB" id="A0A8H5FLF9"/>